<dbReference type="Proteomes" id="UP000240261">
    <property type="component" value="Segment"/>
</dbReference>
<reference evidence="1 2" key="1">
    <citation type="submission" date="2018-02" db="EMBL/GenBank/DDBJ databases">
        <authorList>
            <person name="Aull H.G."/>
            <person name="Garlena R.A."/>
            <person name="Russell D.A."/>
            <person name="Pop W.H."/>
            <person name="Jacobs-Sera D."/>
            <person name="Hatfull G.F."/>
        </authorList>
    </citation>
    <scope>NUCLEOTIDE SEQUENCE [LARGE SCALE GENOMIC DNA]</scope>
</reference>
<accession>A0A2P1JY56</accession>
<proteinExistence type="predicted"/>
<dbReference type="EMBL" id="MG962368">
    <property type="protein sequence ID" value="AVO25279.1"/>
    <property type="molecule type" value="Genomic_DNA"/>
</dbReference>
<organism evidence="1 2">
    <name type="scientific">Gordonia phage Gravy</name>
    <dbReference type="NCBI Taxonomy" id="2094133"/>
    <lineage>
        <taxon>Viruses</taxon>
        <taxon>Duplodnaviria</taxon>
        <taxon>Heunggongvirae</taxon>
        <taxon>Uroviricota</taxon>
        <taxon>Caudoviricetes</taxon>
        <taxon>Deejayvirinae</taxon>
        <taxon>Tanisvirus</taxon>
        <taxon>Tanisvirus tanis</taxon>
    </lineage>
</organism>
<evidence type="ECO:0000313" key="1">
    <source>
        <dbReference type="EMBL" id="AVO25279.1"/>
    </source>
</evidence>
<name>A0A2P1JY56_9CAUD</name>
<evidence type="ECO:0000313" key="2">
    <source>
        <dbReference type="Proteomes" id="UP000240261"/>
    </source>
</evidence>
<sequence>MKGPIVKTKNFIARHKISLSVAAGAVTGLLARKLTVKTRNVADEIVELYMTPQQVSMMVFEGGGHVRFNTPAGQVNVSIMDD</sequence>
<gene>
    <name evidence="1" type="primary">39</name>
    <name evidence="1" type="ORF">PBI_GRAVY_39</name>
</gene>
<protein>
    <submittedName>
        <fullName evidence="1">Uncharacterized protein</fullName>
    </submittedName>
</protein>